<organism evidence="1 2">
    <name type="scientific">Canna indica</name>
    <name type="common">Indian-shot</name>
    <dbReference type="NCBI Taxonomy" id="4628"/>
    <lineage>
        <taxon>Eukaryota</taxon>
        <taxon>Viridiplantae</taxon>
        <taxon>Streptophyta</taxon>
        <taxon>Embryophyta</taxon>
        <taxon>Tracheophyta</taxon>
        <taxon>Spermatophyta</taxon>
        <taxon>Magnoliopsida</taxon>
        <taxon>Liliopsida</taxon>
        <taxon>Zingiberales</taxon>
        <taxon>Cannaceae</taxon>
        <taxon>Canna</taxon>
    </lineage>
</organism>
<gene>
    <name evidence="1" type="ORF">Cni_G04577</name>
</gene>
<reference evidence="1 2" key="1">
    <citation type="submission" date="2023-10" db="EMBL/GenBank/DDBJ databases">
        <title>Chromosome-scale genome assembly provides insights into flower coloration mechanisms of Canna indica.</title>
        <authorList>
            <person name="Li C."/>
        </authorList>
    </citation>
    <scope>NUCLEOTIDE SEQUENCE [LARGE SCALE GENOMIC DNA]</scope>
    <source>
        <tissue evidence="1">Flower</tissue>
    </source>
</reference>
<dbReference type="InterPro" id="IPR053057">
    <property type="entry name" value="XLG_GTP-binding"/>
</dbReference>
<accession>A0AAQ3JX99</accession>
<dbReference type="PANTHER" id="PTHR36486:SF2">
    <property type="entry name" value="OS01G0977800 PROTEIN"/>
    <property type="match status" value="1"/>
</dbReference>
<sequence>MGDKAILAKARKELEDLYLGVPDESVDLSFKDFTSFQQNDVAETKTIGSMCPIQEEPPPKVHTVAAPVNSSPSLDFAKGLQGAAKNYEREIYRERIARNSFKRSNKSSAVISVENSNRAYVDDASGLSMVSAAGEAGRRKRPGIPHSNICALCSAYIYIFRNRCLVCGRVYCRKCVGIGMGDMPEGRKCVQCLGRRYSQRYIKRAGQTCCWRYPSRVKLQELIWAEKGPKRNGERRYRSGVSSASMWSAPTMPMGSPRALLGSPMSSPVPGSPVASHFSINHDSFIMNSVRPPSPHGFPL</sequence>
<keyword evidence="2" id="KW-1185">Reference proteome</keyword>
<proteinExistence type="predicted"/>
<evidence type="ECO:0000313" key="1">
    <source>
        <dbReference type="EMBL" id="WOK95870.1"/>
    </source>
</evidence>
<dbReference type="PANTHER" id="PTHR36486">
    <property type="entry name" value="OS01G0977800 PROTEIN"/>
    <property type="match status" value="1"/>
</dbReference>
<dbReference type="Proteomes" id="UP001327560">
    <property type="component" value="Chromosome 2"/>
</dbReference>
<dbReference type="EMBL" id="CP136891">
    <property type="protein sequence ID" value="WOK95870.1"/>
    <property type="molecule type" value="Genomic_DNA"/>
</dbReference>
<dbReference type="AlphaFoldDB" id="A0AAQ3JX99"/>
<evidence type="ECO:0000313" key="2">
    <source>
        <dbReference type="Proteomes" id="UP001327560"/>
    </source>
</evidence>
<name>A0AAQ3JX99_9LILI</name>
<protein>
    <submittedName>
        <fullName evidence="1">Uncharacterized protein</fullName>
    </submittedName>
</protein>